<dbReference type="InterPro" id="IPR037066">
    <property type="entry name" value="Plug_dom_sf"/>
</dbReference>
<dbReference type="InterPro" id="IPR036942">
    <property type="entry name" value="Beta-barrel_TonB_sf"/>
</dbReference>
<gene>
    <name evidence="14" type="ORF">GGR36_000072</name>
</gene>
<dbReference type="InterPro" id="IPR000531">
    <property type="entry name" value="Beta-barrel_TonB"/>
</dbReference>
<dbReference type="Proteomes" id="UP000561045">
    <property type="component" value="Unassembled WGS sequence"/>
</dbReference>
<evidence type="ECO:0000256" key="7">
    <source>
        <dbReference type="ARBA" id="ARBA00023136"/>
    </source>
</evidence>
<comment type="subcellular location">
    <subcellularLocation>
        <location evidence="1 10">Cell outer membrane</location>
        <topology evidence="1 10">Multi-pass membrane protein</topology>
    </subcellularLocation>
</comment>
<feature type="domain" description="TonB-dependent receptor plug" evidence="13">
    <location>
        <begin position="54"/>
        <end position="167"/>
    </location>
</feature>
<dbReference type="PANTHER" id="PTHR47234:SF2">
    <property type="entry name" value="TONB-DEPENDENT RECEPTOR"/>
    <property type="match status" value="1"/>
</dbReference>
<sequence length="904" mass="98196">MALALRPGYRALLQAFGTTMAFGMLLQPALADEAPAKVQKITVTGSSVKRIQGETALPVEVVTRSDIDKSGVNTAQELLEKISSNVNGYNTSQGVGDSGQPGFAGANMRGLGAGSTLVLINGRRVANYAFNGGAVDLNSIPMAAVERVEVLKDGASAVYGTDAIGGVINFILRNDYQGVDVSAGYEATEKGGGNSTKAAITAGYGDLTSQRFNVLASFNYEKVEALHGKDRDFAATGIRPDLGFTKTSGNAYPANFYDDVDGTLWNTTAYKGCIPSAGSYQINTTTGAPQPTRKNCRYDYTSVLDIMPPSEKYNAVLRGVFKITEDHEAYAEYMRSDTKYTFASSETPVNDFSGNGPFIYPAGGKYYPTTVTLPGGKTATPSGDLSLAWRLKDGGLRTNESHATLDRILAGVKGTFGAWDYDTAFNFSKSHATDSYVDGWVSEKKLKAALLTGEIDPFSGNAQTAVGQKLINDAKIIQKVRESEAKVTSWDAKASRELMKGLSFAAGLEVRKEELKDTPDAIMSSGDIQGGGGALPPVAADRTVQGLYGELNYEVLKGLETLLQVRYDHYSDFGGTTNPKIGVRYAPTKSLLLRGSYTTGFRAPTLSDMFLPNFKGNTANNFSDPNRCPGGTVPPAYSGFVNASLECDAQLNNLQGGNKDLKPEKSNQYTLGLRFEPTNLLSVGLDYWNIERKDTISALGDTTIMDNYAKYDNLYIKHKPVDNTLGVPGAIDYIVQTAQNLGTYKTDGLDVTFAAALPRAEYGRFRLNYDGTYIFNYKYQRENGGEYIQNVGKYTDDNGAISQYRHTLALTWDFQDWSATVAQNFVLGYRDQGDERDVSDISTFDLQGSWKGMKGLTLTAGMRNIFDQNPPQSVQGRTFQVGYDPQYADPRGRSYYLRAGYTFK</sequence>
<comment type="caution">
    <text evidence="14">The sequence shown here is derived from an EMBL/GenBank/DDBJ whole genome shotgun (WGS) entry which is preliminary data.</text>
</comment>
<evidence type="ECO:0000256" key="8">
    <source>
        <dbReference type="ARBA" id="ARBA00023170"/>
    </source>
</evidence>
<comment type="similarity">
    <text evidence="2 10 11">Belongs to the TonB-dependent receptor family.</text>
</comment>
<organism evidence="14 15">
    <name type="scientific">Niveibacterium umoris</name>
    <dbReference type="NCBI Taxonomy" id="1193620"/>
    <lineage>
        <taxon>Bacteria</taxon>
        <taxon>Pseudomonadati</taxon>
        <taxon>Pseudomonadota</taxon>
        <taxon>Betaproteobacteria</taxon>
        <taxon>Rhodocyclales</taxon>
        <taxon>Rhodocyclaceae</taxon>
        <taxon>Niveibacterium</taxon>
    </lineage>
</organism>
<evidence type="ECO:0000259" key="13">
    <source>
        <dbReference type="Pfam" id="PF07715"/>
    </source>
</evidence>
<keyword evidence="9 10" id="KW-0998">Cell outer membrane</keyword>
<evidence type="ECO:0000313" key="14">
    <source>
        <dbReference type="EMBL" id="MBB4010764.1"/>
    </source>
</evidence>
<dbReference type="PANTHER" id="PTHR47234">
    <property type="match status" value="1"/>
</dbReference>
<accession>A0A840BF04</accession>
<dbReference type="CDD" id="cd01347">
    <property type="entry name" value="ligand_gated_channel"/>
    <property type="match status" value="1"/>
</dbReference>
<dbReference type="SUPFAM" id="SSF56935">
    <property type="entry name" value="Porins"/>
    <property type="match status" value="1"/>
</dbReference>
<keyword evidence="5 10" id="KW-0812">Transmembrane</keyword>
<evidence type="ECO:0000256" key="3">
    <source>
        <dbReference type="ARBA" id="ARBA00022448"/>
    </source>
</evidence>
<dbReference type="GO" id="GO:0009279">
    <property type="term" value="C:cell outer membrane"/>
    <property type="evidence" value="ECO:0007669"/>
    <property type="project" value="UniProtKB-SubCell"/>
</dbReference>
<evidence type="ECO:0000256" key="11">
    <source>
        <dbReference type="RuleBase" id="RU003357"/>
    </source>
</evidence>
<dbReference type="Pfam" id="PF00593">
    <property type="entry name" value="TonB_dep_Rec_b-barrel"/>
    <property type="match status" value="1"/>
</dbReference>
<dbReference type="Gene3D" id="2.170.130.10">
    <property type="entry name" value="TonB-dependent receptor, plug domain"/>
    <property type="match status" value="1"/>
</dbReference>
<proteinExistence type="inferred from homology"/>
<evidence type="ECO:0000259" key="12">
    <source>
        <dbReference type="Pfam" id="PF00593"/>
    </source>
</evidence>
<dbReference type="PROSITE" id="PS52016">
    <property type="entry name" value="TONB_DEPENDENT_REC_3"/>
    <property type="match status" value="1"/>
</dbReference>
<reference evidence="14 15" key="1">
    <citation type="submission" date="2020-08" db="EMBL/GenBank/DDBJ databases">
        <title>Genomic Encyclopedia of Type Strains, Phase IV (KMG-IV): sequencing the most valuable type-strain genomes for metagenomic binning, comparative biology and taxonomic classification.</title>
        <authorList>
            <person name="Goeker M."/>
        </authorList>
    </citation>
    <scope>NUCLEOTIDE SEQUENCE [LARGE SCALE GENOMIC DNA]</scope>
    <source>
        <strain evidence="14 15">DSM 106739</strain>
    </source>
</reference>
<keyword evidence="8 14" id="KW-0675">Receptor</keyword>
<dbReference type="EMBL" id="JACIET010000001">
    <property type="protein sequence ID" value="MBB4010764.1"/>
    <property type="molecule type" value="Genomic_DNA"/>
</dbReference>
<keyword evidence="15" id="KW-1185">Reference proteome</keyword>
<evidence type="ECO:0000256" key="10">
    <source>
        <dbReference type="PROSITE-ProRule" id="PRU01360"/>
    </source>
</evidence>
<dbReference type="InterPro" id="IPR039426">
    <property type="entry name" value="TonB-dep_rcpt-like"/>
</dbReference>
<dbReference type="InterPro" id="IPR012910">
    <property type="entry name" value="Plug_dom"/>
</dbReference>
<evidence type="ECO:0000256" key="5">
    <source>
        <dbReference type="ARBA" id="ARBA00022692"/>
    </source>
</evidence>
<keyword evidence="3 10" id="KW-0813">Transport</keyword>
<feature type="domain" description="TonB-dependent receptor-like beta-barrel" evidence="12">
    <location>
        <begin position="370"/>
        <end position="865"/>
    </location>
</feature>
<evidence type="ECO:0000256" key="1">
    <source>
        <dbReference type="ARBA" id="ARBA00004571"/>
    </source>
</evidence>
<protein>
    <submittedName>
        <fullName evidence="14">Iron complex outermembrane receptor protein</fullName>
    </submittedName>
</protein>
<keyword evidence="4 10" id="KW-1134">Transmembrane beta strand</keyword>
<evidence type="ECO:0000256" key="6">
    <source>
        <dbReference type="ARBA" id="ARBA00023077"/>
    </source>
</evidence>
<dbReference type="Gene3D" id="2.40.170.20">
    <property type="entry name" value="TonB-dependent receptor, beta-barrel domain"/>
    <property type="match status" value="1"/>
</dbReference>
<dbReference type="AlphaFoldDB" id="A0A840BF04"/>
<evidence type="ECO:0000256" key="9">
    <source>
        <dbReference type="ARBA" id="ARBA00023237"/>
    </source>
</evidence>
<dbReference type="RefSeq" id="WP_183630686.1">
    <property type="nucleotide sequence ID" value="NZ_BAABLE010000011.1"/>
</dbReference>
<evidence type="ECO:0000313" key="15">
    <source>
        <dbReference type="Proteomes" id="UP000561045"/>
    </source>
</evidence>
<name>A0A840BF04_9RHOO</name>
<dbReference type="Pfam" id="PF07715">
    <property type="entry name" value="Plug"/>
    <property type="match status" value="1"/>
</dbReference>
<keyword evidence="7 10" id="KW-0472">Membrane</keyword>
<evidence type="ECO:0000256" key="2">
    <source>
        <dbReference type="ARBA" id="ARBA00009810"/>
    </source>
</evidence>
<keyword evidence="6 11" id="KW-0798">TonB box</keyword>
<evidence type="ECO:0000256" key="4">
    <source>
        <dbReference type="ARBA" id="ARBA00022452"/>
    </source>
</evidence>